<comment type="caution">
    <text evidence="1">The sequence shown here is derived from an EMBL/GenBank/DDBJ whole genome shotgun (WGS) entry which is preliminary data.</text>
</comment>
<keyword evidence="2" id="KW-1185">Reference proteome</keyword>
<gene>
    <name evidence="1" type="ORF">DH2020_012362</name>
</gene>
<name>A0ABR0WZ45_REHGL</name>
<accession>A0ABR0WZ45</accession>
<dbReference type="PANTHER" id="PTHR33219">
    <property type="entry name" value="YLMG HOMOLOG PROTEIN 2, CHLOROPLASTIC"/>
    <property type="match status" value="1"/>
</dbReference>
<reference evidence="1 2" key="1">
    <citation type="journal article" date="2021" name="Comput. Struct. Biotechnol. J.">
        <title>De novo genome assembly of the potent medicinal plant Rehmannia glutinosa using nanopore technology.</title>
        <authorList>
            <person name="Ma L."/>
            <person name="Dong C."/>
            <person name="Song C."/>
            <person name="Wang X."/>
            <person name="Zheng X."/>
            <person name="Niu Y."/>
            <person name="Chen S."/>
            <person name="Feng W."/>
        </authorList>
    </citation>
    <scope>NUCLEOTIDE SEQUENCE [LARGE SCALE GENOMIC DNA]</scope>
    <source>
        <strain evidence="1">DH-2019</strain>
    </source>
</reference>
<evidence type="ECO:0000313" key="2">
    <source>
        <dbReference type="Proteomes" id="UP001318860"/>
    </source>
</evidence>
<dbReference type="EMBL" id="JABTTQ020000006">
    <property type="protein sequence ID" value="KAK6152723.1"/>
    <property type="molecule type" value="Genomic_DNA"/>
</dbReference>
<dbReference type="InterPro" id="IPR003425">
    <property type="entry name" value="CCB3/YggT"/>
</dbReference>
<organism evidence="1 2">
    <name type="scientific">Rehmannia glutinosa</name>
    <name type="common">Chinese foxglove</name>
    <dbReference type="NCBI Taxonomy" id="99300"/>
    <lineage>
        <taxon>Eukaryota</taxon>
        <taxon>Viridiplantae</taxon>
        <taxon>Streptophyta</taxon>
        <taxon>Embryophyta</taxon>
        <taxon>Tracheophyta</taxon>
        <taxon>Spermatophyta</taxon>
        <taxon>Magnoliopsida</taxon>
        <taxon>eudicotyledons</taxon>
        <taxon>Gunneridae</taxon>
        <taxon>Pentapetalae</taxon>
        <taxon>asterids</taxon>
        <taxon>lamiids</taxon>
        <taxon>Lamiales</taxon>
        <taxon>Orobanchaceae</taxon>
        <taxon>Rehmannieae</taxon>
        <taxon>Rehmannia</taxon>
    </lineage>
</organism>
<proteinExistence type="predicted"/>
<dbReference type="PANTHER" id="PTHR33219:SF10">
    <property type="entry name" value="OS07G0185300 PROTEIN"/>
    <property type="match status" value="1"/>
</dbReference>
<protein>
    <submittedName>
        <fullName evidence="1">Uncharacterized protein</fullName>
    </submittedName>
</protein>
<evidence type="ECO:0000313" key="1">
    <source>
        <dbReference type="EMBL" id="KAK6152723.1"/>
    </source>
</evidence>
<dbReference type="Proteomes" id="UP001318860">
    <property type="component" value="Unassembled WGS sequence"/>
</dbReference>
<dbReference type="Pfam" id="PF02325">
    <property type="entry name" value="CCB3_YggT"/>
    <property type="match status" value="1"/>
</dbReference>
<sequence>MDPKVDEEKNNILCKLFDSKEVKKALFDRYPDKASSPDVVEEPKPVSGFALGFNTDGHHPHGYRHNCLEILCPWIFSLAVQLKDPLFYTASPAFFAAVKDVPTGSFNMPFTVMAARMVKWLDYGSIELFFEYFMGKQPLSAIRDLCDPYLNLFRNIIPPIFDTLGVSPFLAFAVLGTLGSISE</sequence>